<gene>
    <name evidence="1" type="ORF">ENI26_13605</name>
</gene>
<dbReference type="EMBL" id="DRHY01000313">
    <property type="protein sequence ID" value="HEC75381.1"/>
    <property type="molecule type" value="Genomic_DNA"/>
</dbReference>
<evidence type="ECO:0000313" key="1">
    <source>
        <dbReference type="EMBL" id="HEC75381.1"/>
    </source>
</evidence>
<sequence>MAKTACRPETIYESNTVDIQHCPDCQLIHLTMGSITVRMSEHHFTQFAQDMSKGLFEFSAMTQPQATMRVMM</sequence>
<dbReference type="Proteomes" id="UP000886384">
    <property type="component" value="Unassembled WGS sequence"/>
</dbReference>
<accession>A0A7C1VTR0</accession>
<protein>
    <submittedName>
        <fullName evidence="1">Uncharacterized protein</fullName>
    </submittedName>
</protein>
<organism evidence="1">
    <name type="scientific">Methylophaga aminisulfidivorans</name>
    <dbReference type="NCBI Taxonomy" id="230105"/>
    <lineage>
        <taxon>Bacteria</taxon>
        <taxon>Pseudomonadati</taxon>
        <taxon>Pseudomonadota</taxon>
        <taxon>Gammaproteobacteria</taxon>
        <taxon>Thiotrichales</taxon>
        <taxon>Piscirickettsiaceae</taxon>
        <taxon>Methylophaga</taxon>
    </lineage>
</organism>
<proteinExistence type="predicted"/>
<dbReference type="AlphaFoldDB" id="A0A7C1VTR0"/>
<name>A0A7C1VTR0_9GAMM</name>
<comment type="caution">
    <text evidence="1">The sequence shown here is derived from an EMBL/GenBank/DDBJ whole genome shotgun (WGS) entry which is preliminary data.</text>
</comment>
<reference evidence="1" key="1">
    <citation type="journal article" date="2020" name="mSystems">
        <title>Genome- and Community-Level Interaction Insights into Carbon Utilization and Element Cycling Functions of Hydrothermarchaeota in Hydrothermal Sediment.</title>
        <authorList>
            <person name="Zhou Z."/>
            <person name="Liu Y."/>
            <person name="Xu W."/>
            <person name="Pan J."/>
            <person name="Luo Z.H."/>
            <person name="Li M."/>
        </authorList>
    </citation>
    <scope>NUCLEOTIDE SEQUENCE [LARGE SCALE GENOMIC DNA]</scope>
    <source>
        <strain evidence="1">HyVt-380</strain>
    </source>
</reference>